<dbReference type="GO" id="GO:0016567">
    <property type="term" value="P:protein ubiquitination"/>
    <property type="evidence" value="ECO:0007669"/>
    <property type="project" value="UniProtKB-UniPathway"/>
</dbReference>
<dbReference type="PANTHER" id="PTHR11254">
    <property type="entry name" value="HECT DOMAIN UBIQUITIN-PROTEIN LIGASE"/>
    <property type="match status" value="1"/>
</dbReference>
<dbReference type="Proteomes" id="UP000271098">
    <property type="component" value="Unassembled WGS sequence"/>
</dbReference>
<evidence type="ECO:0000256" key="2">
    <source>
        <dbReference type="ARBA" id="ARBA00004496"/>
    </source>
</evidence>
<dbReference type="EC" id="2.3.2.26" evidence="4"/>
<evidence type="ECO:0000256" key="7">
    <source>
        <dbReference type="ARBA" id="ARBA00022737"/>
    </source>
</evidence>
<comment type="subcellular location">
    <subcellularLocation>
        <location evidence="2">Cytoplasm</location>
    </subcellularLocation>
</comment>
<feature type="domain" description="WW" evidence="10">
    <location>
        <begin position="2"/>
        <end position="35"/>
    </location>
</feature>
<dbReference type="GO" id="GO:0061630">
    <property type="term" value="F:ubiquitin protein ligase activity"/>
    <property type="evidence" value="ECO:0007669"/>
    <property type="project" value="UniProtKB-EC"/>
</dbReference>
<feature type="domain" description="HECT" evidence="11">
    <location>
        <begin position="91"/>
        <end position="183"/>
    </location>
</feature>
<dbReference type="SUPFAM" id="SSF51045">
    <property type="entry name" value="WW domain"/>
    <property type="match status" value="1"/>
</dbReference>
<evidence type="ECO:0000256" key="3">
    <source>
        <dbReference type="ARBA" id="ARBA00004906"/>
    </source>
</evidence>
<reference evidence="12 13" key="1">
    <citation type="submission" date="2018-11" db="EMBL/GenBank/DDBJ databases">
        <authorList>
            <consortium name="Pathogen Informatics"/>
        </authorList>
    </citation>
    <scope>NUCLEOTIDE SEQUENCE [LARGE SCALE GENOMIC DNA]</scope>
</reference>
<evidence type="ECO:0000256" key="8">
    <source>
        <dbReference type="ARBA" id="ARBA00022786"/>
    </source>
</evidence>
<sequence length="195" mass="23073">MGELPAGWERRVHTDGRVFYIDHNNRRTQWEDPRFETSIAGPAVPYSRDYKCKYEYLRSHLPKPPPNVKCELTVRRNQLFEDSYRQIMLLSPSHLRAKLWIDFENETGLDYGGIAREWFYLLSHDIFNPYYGLFEYSATDNYTLQINPHSGTCNPDHLSYFHFIGRVIGIAIYHGKLLDGMFSFTREISFSIYKK</sequence>
<dbReference type="InterPro" id="IPR036020">
    <property type="entry name" value="WW_dom_sf"/>
</dbReference>
<dbReference type="PANTHER" id="PTHR11254:SF440">
    <property type="entry name" value="E3 UBIQUITIN-PROTEIN LIGASE NEDD-4"/>
    <property type="match status" value="1"/>
</dbReference>
<evidence type="ECO:0000256" key="9">
    <source>
        <dbReference type="PROSITE-ProRule" id="PRU00104"/>
    </source>
</evidence>
<evidence type="ECO:0000256" key="5">
    <source>
        <dbReference type="ARBA" id="ARBA00022490"/>
    </source>
</evidence>
<dbReference type="GO" id="GO:0048814">
    <property type="term" value="P:regulation of dendrite morphogenesis"/>
    <property type="evidence" value="ECO:0007669"/>
    <property type="project" value="TreeGrafter"/>
</dbReference>
<name>A0A3P7RF48_9BILA</name>
<proteinExistence type="predicted"/>
<dbReference type="Pfam" id="PF00632">
    <property type="entry name" value="HECT"/>
    <property type="match status" value="1"/>
</dbReference>
<keyword evidence="6" id="KW-0808">Transferase</keyword>
<dbReference type="Gene3D" id="3.90.1750.10">
    <property type="entry name" value="Hect, E3 ligase catalytic domains"/>
    <property type="match status" value="1"/>
</dbReference>
<evidence type="ECO:0000256" key="4">
    <source>
        <dbReference type="ARBA" id="ARBA00012485"/>
    </source>
</evidence>
<organism evidence="12 13">
    <name type="scientific">Gongylonema pulchrum</name>
    <dbReference type="NCBI Taxonomy" id="637853"/>
    <lineage>
        <taxon>Eukaryota</taxon>
        <taxon>Metazoa</taxon>
        <taxon>Ecdysozoa</taxon>
        <taxon>Nematoda</taxon>
        <taxon>Chromadorea</taxon>
        <taxon>Rhabditida</taxon>
        <taxon>Spirurina</taxon>
        <taxon>Spiruromorpha</taxon>
        <taxon>Spiruroidea</taxon>
        <taxon>Gongylonematidae</taxon>
        <taxon>Gongylonema</taxon>
    </lineage>
</organism>
<evidence type="ECO:0000256" key="6">
    <source>
        <dbReference type="ARBA" id="ARBA00022679"/>
    </source>
</evidence>
<evidence type="ECO:0000259" key="11">
    <source>
        <dbReference type="PROSITE" id="PS50237"/>
    </source>
</evidence>
<dbReference type="AlphaFoldDB" id="A0A3P7RF48"/>
<comment type="catalytic activity">
    <reaction evidence="1">
        <text>S-ubiquitinyl-[E2 ubiquitin-conjugating enzyme]-L-cysteine + [acceptor protein]-L-lysine = [E2 ubiquitin-conjugating enzyme]-L-cysteine + N(6)-ubiquitinyl-[acceptor protein]-L-lysine.</text>
        <dbReference type="EC" id="2.3.2.26"/>
    </reaction>
</comment>
<dbReference type="CDD" id="cd00201">
    <property type="entry name" value="WW"/>
    <property type="match status" value="1"/>
</dbReference>
<dbReference type="PROSITE" id="PS50237">
    <property type="entry name" value="HECT"/>
    <property type="match status" value="1"/>
</dbReference>
<dbReference type="InterPro" id="IPR050409">
    <property type="entry name" value="E3_ubiq-protein_ligase"/>
</dbReference>
<dbReference type="InterPro" id="IPR035983">
    <property type="entry name" value="Hect_E3_ubiquitin_ligase"/>
</dbReference>
<dbReference type="PROSITE" id="PS01159">
    <property type="entry name" value="WW_DOMAIN_1"/>
    <property type="match status" value="1"/>
</dbReference>
<keyword evidence="13" id="KW-1185">Reference proteome</keyword>
<evidence type="ECO:0000256" key="1">
    <source>
        <dbReference type="ARBA" id="ARBA00000885"/>
    </source>
</evidence>
<evidence type="ECO:0000313" key="12">
    <source>
        <dbReference type="EMBL" id="VDN42112.1"/>
    </source>
</evidence>
<evidence type="ECO:0000313" key="13">
    <source>
        <dbReference type="Proteomes" id="UP000271098"/>
    </source>
</evidence>
<accession>A0A3P7RF48</accession>
<dbReference type="GO" id="GO:0019871">
    <property type="term" value="F:sodium channel inhibitor activity"/>
    <property type="evidence" value="ECO:0007669"/>
    <property type="project" value="TreeGrafter"/>
</dbReference>
<dbReference type="SUPFAM" id="SSF56204">
    <property type="entry name" value="Hect, E3 ligase catalytic domain"/>
    <property type="match status" value="1"/>
</dbReference>
<dbReference type="Pfam" id="PF00397">
    <property type="entry name" value="WW"/>
    <property type="match status" value="1"/>
</dbReference>
<dbReference type="SMART" id="SM00456">
    <property type="entry name" value="WW"/>
    <property type="match status" value="1"/>
</dbReference>
<gene>
    <name evidence="12" type="ORF">GPUH_LOCUS23893</name>
</gene>
<evidence type="ECO:0000259" key="10">
    <source>
        <dbReference type="PROSITE" id="PS50020"/>
    </source>
</evidence>
<comment type="caution">
    <text evidence="9">Lacks conserved residue(s) required for the propagation of feature annotation.</text>
</comment>
<dbReference type="PROSITE" id="PS50020">
    <property type="entry name" value="WW_DOMAIN_2"/>
    <property type="match status" value="1"/>
</dbReference>
<keyword evidence="7" id="KW-0677">Repeat</keyword>
<dbReference type="EMBL" id="UYRT01099345">
    <property type="protein sequence ID" value="VDN42112.1"/>
    <property type="molecule type" value="Genomic_DNA"/>
</dbReference>
<keyword evidence="5" id="KW-0963">Cytoplasm</keyword>
<protein>
    <recommendedName>
        <fullName evidence="4">HECT-type E3 ubiquitin transferase</fullName>
        <ecNumber evidence="4">2.3.2.26</ecNumber>
    </recommendedName>
</protein>
<comment type="pathway">
    <text evidence="3">Protein modification; protein ubiquitination.</text>
</comment>
<dbReference type="FunFam" id="3.90.1750.10:FF:000001">
    <property type="entry name" value="E3 ubiquitin-protein ligase NEDD4-like"/>
    <property type="match status" value="1"/>
</dbReference>
<keyword evidence="8 9" id="KW-0833">Ubl conjugation pathway</keyword>
<dbReference type="GO" id="GO:0006511">
    <property type="term" value="P:ubiquitin-dependent protein catabolic process"/>
    <property type="evidence" value="ECO:0007669"/>
    <property type="project" value="TreeGrafter"/>
</dbReference>
<dbReference type="UniPathway" id="UPA00143"/>
<dbReference type="InterPro" id="IPR001202">
    <property type="entry name" value="WW_dom"/>
</dbReference>
<dbReference type="OrthoDB" id="423283at2759"/>
<dbReference type="GO" id="GO:0005737">
    <property type="term" value="C:cytoplasm"/>
    <property type="evidence" value="ECO:0007669"/>
    <property type="project" value="UniProtKB-SubCell"/>
</dbReference>
<dbReference type="FunFam" id="2.20.70.10:FF:000017">
    <property type="entry name" value="E3 ubiquitin-protein ligase"/>
    <property type="match status" value="1"/>
</dbReference>
<dbReference type="InterPro" id="IPR000569">
    <property type="entry name" value="HECT_dom"/>
</dbReference>